<feature type="domain" description="C2" evidence="3">
    <location>
        <begin position="387"/>
        <end position="521"/>
    </location>
</feature>
<gene>
    <name evidence="5" type="primary">LOC108557699</name>
</gene>
<dbReference type="Gene3D" id="2.60.40.150">
    <property type="entry name" value="C2 domain"/>
    <property type="match status" value="2"/>
</dbReference>
<dbReference type="RefSeq" id="XP_017769823.1">
    <property type="nucleotide sequence ID" value="XM_017914334.1"/>
</dbReference>
<accession>A0ABM1M5H3</accession>
<dbReference type="PANTHER" id="PTHR10024:SF252">
    <property type="entry name" value="SYNAPTOTAGMIN-12"/>
    <property type="match status" value="1"/>
</dbReference>
<proteinExistence type="predicted"/>
<keyword evidence="2" id="KW-0472">Membrane</keyword>
<sequence>MEDSDVDRLTLVLGVILASIVIAYVSYRFGLISMLLTWIQAIGQEKVNFTRLKEYFNGNGYIVHSDSDIQIGPSGSFKRFDSVDKDIKIATSNFGGGGGGGVVDGNGSDSEADAIPPQPLRPAPAAPLPSSQTAESQSQLSLIETVFFRRESASKSSTSIKPLPRPVLSANFLATRRCIAYGSPPPIAGPGGGGGWESSPQPPPPHPPPPSSPPVDASGSNETIAILDRLQAESTLLNMALAVDAEEPDTSSPRTHHVSGHLCISLEYDNERSEMIANILEAHDLVNPFGLCEPVNSCIKIFLLPDVSISVQTKVCEDSSNPTYKERVVFSMDPGNSIYTALLFQIYTVNVYSDSLIGEGELSLLDFNIKQPSTTWVTITDCGQETGYGELMISLSYLPTAERLTVVIIKGRNFSFCNSIKTGNSFVKLSITQTGNRIHKQKTPVKYGEHSPIFNELMIFHLPIYSLQGIKLDFTIAEASGSGEKVCTIGHVSIGPETYGRSLNHWNQMLASMRKPIAMWHSVSNP</sequence>
<evidence type="ECO:0000313" key="4">
    <source>
        <dbReference type="Proteomes" id="UP000695000"/>
    </source>
</evidence>
<feature type="transmembrane region" description="Helical" evidence="2">
    <location>
        <begin position="12"/>
        <end position="39"/>
    </location>
</feature>
<dbReference type="SUPFAM" id="SSF49562">
    <property type="entry name" value="C2 domain (Calcium/lipid-binding domain, CaLB)"/>
    <property type="match status" value="2"/>
</dbReference>
<feature type="compositionally biased region" description="Pro residues" evidence="1">
    <location>
        <begin position="200"/>
        <end position="213"/>
    </location>
</feature>
<dbReference type="InterPro" id="IPR000008">
    <property type="entry name" value="C2_dom"/>
</dbReference>
<dbReference type="Proteomes" id="UP000695000">
    <property type="component" value="Unplaced"/>
</dbReference>
<dbReference type="Pfam" id="PF00168">
    <property type="entry name" value="C2"/>
    <property type="match status" value="2"/>
</dbReference>
<dbReference type="SMART" id="SM00239">
    <property type="entry name" value="C2"/>
    <property type="match status" value="2"/>
</dbReference>
<keyword evidence="4" id="KW-1185">Reference proteome</keyword>
<dbReference type="PROSITE" id="PS50004">
    <property type="entry name" value="C2"/>
    <property type="match status" value="2"/>
</dbReference>
<feature type="compositionally biased region" description="Pro residues" evidence="1">
    <location>
        <begin position="116"/>
        <end position="127"/>
    </location>
</feature>
<organism evidence="4 5">
    <name type="scientific">Nicrophorus vespilloides</name>
    <name type="common">Boreal carrion beetle</name>
    <dbReference type="NCBI Taxonomy" id="110193"/>
    <lineage>
        <taxon>Eukaryota</taxon>
        <taxon>Metazoa</taxon>
        <taxon>Ecdysozoa</taxon>
        <taxon>Arthropoda</taxon>
        <taxon>Hexapoda</taxon>
        <taxon>Insecta</taxon>
        <taxon>Pterygota</taxon>
        <taxon>Neoptera</taxon>
        <taxon>Endopterygota</taxon>
        <taxon>Coleoptera</taxon>
        <taxon>Polyphaga</taxon>
        <taxon>Staphyliniformia</taxon>
        <taxon>Silphidae</taxon>
        <taxon>Nicrophorinae</taxon>
        <taxon>Nicrophorus</taxon>
    </lineage>
</organism>
<evidence type="ECO:0000259" key="3">
    <source>
        <dbReference type="PROSITE" id="PS50004"/>
    </source>
</evidence>
<feature type="domain" description="C2" evidence="3">
    <location>
        <begin position="258"/>
        <end position="377"/>
    </location>
</feature>
<dbReference type="InterPro" id="IPR035892">
    <property type="entry name" value="C2_domain_sf"/>
</dbReference>
<feature type="region of interest" description="Disordered" evidence="1">
    <location>
        <begin position="98"/>
        <end position="136"/>
    </location>
</feature>
<evidence type="ECO:0000256" key="1">
    <source>
        <dbReference type="SAM" id="MobiDB-lite"/>
    </source>
</evidence>
<keyword evidence="2" id="KW-1133">Transmembrane helix</keyword>
<dbReference type="GeneID" id="108557699"/>
<evidence type="ECO:0000256" key="2">
    <source>
        <dbReference type="SAM" id="Phobius"/>
    </source>
</evidence>
<keyword evidence="2" id="KW-0812">Transmembrane</keyword>
<evidence type="ECO:0000313" key="5">
    <source>
        <dbReference type="RefSeq" id="XP_017769823.1"/>
    </source>
</evidence>
<name>A0ABM1M5H3_NICVS</name>
<dbReference type="PANTHER" id="PTHR10024">
    <property type="entry name" value="SYNAPTOTAGMIN"/>
    <property type="match status" value="1"/>
</dbReference>
<reference evidence="5" key="1">
    <citation type="submission" date="2025-08" db="UniProtKB">
        <authorList>
            <consortium name="RefSeq"/>
        </authorList>
    </citation>
    <scope>IDENTIFICATION</scope>
    <source>
        <tissue evidence="5">Whole Larva</tissue>
    </source>
</reference>
<feature type="region of interest" description="Disordered" evidence="1">
    <location>
        <begin position="183"/>
        <end position="219"/>
    </location>
</feature>
<protein>
    <submittedName>
        <fullName evidence="5">Synaptotagmin-5</fullName>
    </submittedName>
</protein>